<proteinExistence type="predicted"/>
<evidence type="ECO:0000313" key="6">
    <source>
        <dbReference type="EMBL" id="CAD9861075.1"/>
    </source>
</evidence>
<evidence type="ECO:0000256" key="3">
    <source>
        <dbReference type="ARBA" id="ARBA00023235"/>
    </source>
</evidence>
<evidence type="ECO:0000256" key="2">
    <source>
        <dbReference type="ARBA" id="ARBA00023110"/>
    </source>
</evidence>
<keyword evidence="3" id="KW-0413">Isomerase</keyword>
<evidence type="ECO:0000259" key="5">
    <source>
        <dbReference type="PROSITE" id="PS50072"/>
    </source>
</evidence>
<dbReference type="PANTHER" id="PTHR43246">
    <property type="entry name" value="PEPTIDYL-PROLYL CIS-TRANS ISOMERASE CYP38, CHLOROPLASTIC"/>
    <property type="match status" value="1"/>
</dbReference>
<evidence type="ECO:0000256" key="4">
    <source>
        <dbReference type="SAM" id="SignalP"/>
    </source>
</evidence>
<dbReference type="AlphaFoldDB" id="A0A7S2XWI2"/>
<dbReference type="SUPFAM" id="SSF50891">
    <property type="entry name" value="Cyclophilin-like"/>
    <property type="match status" value="1"/>
</dbReference>
<keyword evidence="4" id="KW-0732">Signal</keyword>
<dbReference type="InterPro" id="IPR029000">
    <property type="entry name" value="Cyclophilin-like_dom_sf"/>
</dbReference>
<accession>A0A7S2XWI2</accession>
<dbReference type="Pfam" id="PF00160">
    <property type="entry name" value="Pro_isomerase"/>
    <property type="match status" value="1"/>
</dbReference>
<feature type="chain" id="PRO_5031008634" description="peptidylprolyl isomerase" evidence="4">
    <location>
        <begin position="25"/>
        <end position="211"/>
    </location>
</feature>
<dbReference type="InterPro" id="IPR002130">
    <property type="entry name" value="Cyclophilin-type_PPIase_dom"/>
</dbReference>
<dbReference type="InterPro" id="IPR044665">
    <property type="entry name" value="E_coli_cyclophilin_A-like"/>
</dbReference>
<gene>
    <name evidence="6" type="ORF">FJAP1339_LOCUS3597</name>
</gene>
<reference evidence="6" key="1">
    <citation type="submission" date="2021-01" db="EMBL/GenBank/DDBJ databases">
        <authorList>
            <person name="Corre E."/>
            <person name="Pelletier E."/>
            <person name="Niang G."/>
            <person name="Scheremetjew M."/>
            <person name="Finn R."/>
            <person name="Kale V."/>
            <person name="Holt S."/>
            <person name="Cochrane G."/>
            <person name="Meng A."/>
            <person name="Brown T."/>
            <person name="Cohen L."/>
        </authorList>
    </citation>
    <scope>NUCLEOTIDE SEQUENCE</scope>
    <source>
        <strain evidence="6">CCMP1661</strain>
    </source>
</reference>
<feature type="domain" description="PPIase cyclophilin-type" evidence="5">
    <location>
        <begin position="32"/>
        <end position="187"/>
    </location>
</feature>
<dbReference type="EMBL" id="HBHR01007323">
    <property type="protein sequence ID" value="CAD9861075.1"/>
    <property type="molecule type" value="Transcribed_RNA"/>
</dbReference>
<dbReference type="Gene3D" id="2.40.100.10">
    <property type="entry name" value="Cyclophilin-like"/>
    <property type="match status" value="1"/>
</dbReference>
<feature type="signal peptide" evidence="4">
    <location>
        <begin position="1"/>
        <end position="24"/>
    </location>
</feature>
<evidence type="ECO:0000256" key="1">
    <source>
        <dbReference type="ARBA" id="ARBA00013194"/>
    </source>
</evidence>
<protein>
    <recommendedName>
        <fullName evidence="1">peptidylprolyl isomerase</fullName>
        <ecNumber evidence="1">5.2.1.8</ecNumber>
    </recommendedName>
</protein>
<name>A0A7S2XWI2_9STRA</name>
<organism evidence="6">
    <name type="scientific">Fibrocapsa japonica</name>
    <dbReference type="NCBI Taxonomy" id="94617"/>
    <lineage>
        <taxon>Eukaryota</taxon>
        <taxon>Sar</taxon>
        <taxon>Stramenopiles</taxon>
        <taxon>Ochrophyta</taxon>
        <taxon>Raphidophyceae</taxon>
        <taxon>Chattonellales</taxon>
        <taxon>Chattonellaceae</taxon>
        <taxon>Fibrocapsa</taxon>
    </lineage>
</organism>
<keyword evidence="2" id="KW-0697">Rotamase</keyword>
<dbReference type="GO" id="GO:0003755">
    <property type="term" value="F:peptidyl-prolyl cis-trans isomerase activity"/>
    <property type="evidence" value="ECO:0007669"/>
    <property type="project" value="UniProtKB-KW"/>
</dbReference>
<dbReference type="PROSITE" id="PS50072">
    <property type="entry name" value="CSA_PPIASE_2"/>
    <property type="match status" value="1"/>
</dbReference>
<sequence>MASSTISLVITLLVLCLAKNFCSAIEDKYYVKFDVQLSDHDTGSFVLEVNPSWAPNGAQRFKELLDDDFFAGCRFFRVIKDFVAQFGIHGNPGVQSQWRDQKIKDDPVTQKNYKGSLTFATSGPDSRTTQLFFNLKDNFFLDSMGFSPFARVVIGQETVDALYSGYGEGAPSGSGPSQALIQQKGNTYLTANFPDLSYIISTTIVDYPDQQ</sequence>
<dbReference type="EC" id="5.2.1.8" evidence="1"/>